<dbReference type="Gene3D" id="3.30.300.30">
    <property type="match status" value="1"/>
</dbReference>
<dbReference type="InterPro" id="IPR025110">
    <property type="entry name" value="AMP-bd_C"/>
</dbReference>
<evidence type="ECO:0000259" key="8">
    <source>
        <dbReference type="Pfam" id="PF16177"/>
    </source>
</evidence>
<sequence length="656" mass="72823">MSTDHLNVEFKLHPVPECIKSRNPAPHVSSIEQYKEIYEESIKNPTEFWGKLANELITWNTPFQTVLSGGFEHGDVTWFREGQLNASYNCVDRHALKNPDKVAIIYEADEPGQDRKITYGELLRDVCRFANVLKAHGVKKGDTVAIYMPMVPEAVVAFLACARLGAIHSVVFAGFSSDSLRNRILDASSRFVITADEGCRGGKIINTKKIVDEALLGCPDVERVFVFRRTGSSSVPFSSPRDVWWHEEVEKQRPHCPPEIVNAEDPLFILYTSGSTGKPKGLLHTTAGYLLGAATTLKYVFDYHEGDIYGCMADIGWITGHTYIIYGPLAIGGTTVLFESTPVYPSPSRYWEVVAKHKITQFYTAPTAIRLLRKFGREHVDPHDLSSLRVIGSVGEPINPEAWEWYNEVVGRNVCSVVDTYWQTETGSIIVTPLPGCTSTKPGSATFPFFGIDVAILNPESGEEITSTEAEGVLAIRRPWPSMARTVYNDHNRYLDTYLRPYKGYYFSGDGVGRDCDGYYWIRGRVDDVINVSGHRLSTAEIESALIMHSATAEAAAIGVASELKGQCVHAFVTLKPNCEGTDVKDLVLQVSKNIGSFAKPEKVYIVNDLPKTRSGKIMRRVLRKIVDGQTDSLGDLTTLADPKIVNTLIENVKKS</sequence>
<keyword evidence="3 5" id="KW-0547">Nucleotide-binding</keyword>
<dbReference type="GO" id="GO:0005524">
    <property type="term" value="F:ATP binding"/>
    <property type="evidence" value="ECO:0007669"/>
    <property type="project" value="UniProtKB-UniRule"/>
</dbReference>
<dbReference type="FunFam" id="3.40.50.12780:FF:000001">
    <property type="entry name" value="Acetyl-coenzyme A synthetase"/>
    <property type="match status" value="1"/>
</dbReference>
<gene>
    <name evidence="9" type="ORF">F8M41_005033</name>
</gene>
<evidence type="ECO:0000256" key="3">
    <source>
        <dbReference type="ARBA" id="ARBA00022741"/>
    </source>
</evidence>
<dbReference type="InterPro" id="IPR000873">
    <property type="entry name" value="AMP-dep_synth/lig_dom"/>
</dbReference>
<comment type="caution">
    <text evidence="9">The sequence shown here is derived from an EMBL/GenBank/DDBJ whole genome shotgun (WGS) entry which is preliminary data.</text>
</comment>
<dbReference type="SUPFAM" id="SSF56801">
    <property type="entry name" value="Acetyl-CoA synthetase-like"/>
    <property type="match status" value="1"/>
</dbReference>
<dbReference type="PROSITE" id="PS00455">
    <property type="entry name" value="AMP_BINDING"/>
    <property type="match status" value="1"/>
</dbReference>
<feature type="domain" description="AMP-dependent synthetase/ligase" evidence="6">
    <location>
        <begin position="92"/>
        <end position="480"/>
    </location>
</feature>
<dbReference type="GO" id="GO:0016208">
    <property type="term" value="F:AMP binding"/>
    <property type="evidence" value="ECO:0007669"/>
    <property type="project" value="InterPro"/>
</dbReference>
<dbReference type="PANTHER" id="PTHR24095">
    <property type="entry name" value="ACETYL-COENZYME A SYNTHETASE"/>
    <property type="match status" value="1"/>
</dbReference>
<accession>A0A8H3XBC4</accession>
<evidence type="ECO:0000256" key="4">
    <source>
        <dbReference type="ARBA" id="ARBA00022840"/>
    </source>
</evidence>
<dbReference type="InterPro" id="IPR042099">
    <property type="entry name" value="ANL_N_sf"/>
</dbReference>
<dbReference type="GO" id="GO:0019427">
    <property type="term" value="P:acetyl-CoA biosynthetic process from acetate"/>
    <property type="evidence" value="ECO:0007669"/>
    <property type="project" value="InterPro"/>
</dbReference>
<protein>
    <recommendedName>
        <fullName evidence="5">Acetyl-coenzyme A synthetase</fullName>
        <ecNumber evidence="5">6.2.1.1</ecNumber>
    </recommendedName>
</protein>
<reference evidence="9 10" key="1">
    <citation type="journal article" date="2019" name="Environ. Microbiol.">
        <title>At the nexus of three kingdoms: the genome of the mycorrhizal fungus Gigaspora margarita provides insights into plant, endobacterial and fungal interactions.</title>
        <authorList>
            <person name="Venice F."/>
            <person name="Ghignone S."/>
            <person name="Salvioli di Fossalunga A."/>
            <person name="Amselem J."/>
            <person name="Novero M."/>
            <person name="Xianan X."/>
            <person name="Sedzielewska Toro K."/>
            <person name="Morin E."/>
            <person name="Lipzen A."/>
            <person name="Grigoriev I.V."/>
            <person name="Henrissat B."/>
            <person name="Martin F.M."/>
            <person name="Bonfante P."/>
        </authorList>
    </citation>
    <scope>NUCLEOTIDE SEQUENCE [LARGE SCALE GENOMIC DNA]</scope>
    <source>
        <strain evidence="9 10">BEG34</strain>
    </source>
</reference>
<name>A0A8H3XBC4_GIGMA</name>
<dbReference type="NCBIfam" id="TIGR02188">
    <property type="entry name" value="Ac_CoA_lig_AcsA"/>
    <property type="match status" value="1"/>
</dbReference>
<dbReference type="Gene3D" id="3.40.50.12780">
    <property type="entry name" value="N-terminal domain of ligase-like"/>
    <property type="match status" value="1"/>
</dbReference>
<comment type="similarity">
    <text evidence="1 5">Belongs to the ATP-dependent AMP-binding enzyme family.</text>
</comment>
<dbReference type="NCBIfam" id="NF001208">
    <property type="entry name" value="PRK00174.1"/>
    <property type="match status" value="1"/>
</dbReference>
<evidence type="ECO:0000256" key="5">
    <source>
        <dbReference type="RuleBase" id="RU361147"/>
    </source>
</evidence>
<evidence type="ECO:0000256" key="1">
    <source>
        <dbReference type="ARBA" id="ARBA00006432"/>
    </source>
</evidence>
<keyword evidence="2 5" id="KW-0436">Ligase</keyword>
<dbReference type="Pfam" id="PF16177">
    <property type="entry name" value="ACAS_N"/>
    <property type="match status" value="1"/>
</dbReference>
<dbReference type="EMBL" id="WTPW01001470">
    <property type="protein sequence ID" value="KAF0433549.1"/>
    <property type="molecule type" value="Genomic_DNA"/>
</dbReference>
<dbReference type="Pfam" id="PF00501">
    <property type="entry name" value="AMP-binding"/>
    <property type="match status" value="1"/>
</dbReference>
<comment type="catalytic activity">
    <reaction evidence="5">
        <text>acetate + ATP + CoA = acetyl-CoA + AMP + diphosphate</text>
        <dbReference type="Rhea" id="RHEA:23176"/>
        <dbReference type="ChEBI" id="CHEBI:30089"/>
        <dbReference type="ChEBI" id="CHEBI:30616"/>
        <dbReference type="ChEBI" id="CHEBI:33019"/>
        <dbReference type="ChEBI" id="CHEBI:57287"/>
        <dbReference type="ChEBI" id="CHEBI:57288"/>
        <dbReference type="ChEBI" id="CHEBI:456215"/>
        <dbReference type="EC" id="6.2.1.1"/>
    </reaction>
</comment>
<dbReference type="OrthoDB" id="1706066at2759"/>
<evidence type="ECO:0000256" key="2">
    <source>
        <dbReference type="ARBA" id="ARBA00022598"/>
    </source>
</evidence>
<keyword evidence="10" id="KW-1185">Reference proteome</keyword>
<evidence type="ECO:0000259" key="6">
    <source>
        <dbReference type="Pfam" id="PF00501"/>
    </source>
</evidence>
<dbReference type="Pfam" id="PF13193">
    <property type="entry name" value="AMP-binding_C"/>
    <property type="match status" value="1"/>
</dbReference>
<evidence type="ECO:0000313" key="10">
    <source>
        <dbReference type="Proteomes" id="UP000439903"/>
    </source>
</evidence>
<dbReference type="AlphaFoldDB" id="A0A8H3XBC4"/>
<feature type="domain" description="AMP-binding enzyme C-terminal" evidence="7">
    <location>
        <begin position="541"/>
        <end position="617"/>
    </location>
</feature>
<evidence type="ECO:0000259" key="7">
    <source>
        <dbReference type="Pfam" id="PF13193"/>
    </source>
</evidence>
<evidence type="ECO:0000313" key="9">
    <source>
        <dbReference type="EMBL" id="KAF0433549.1"/>
    </source>
</evidence>
<dbReference type="InterPro" id="IPR011904">
    <property type="entry name" value="Ac_CoA_lig"/>
</dbReference>
<feature type="domain" description="Acetyl-coenzyme A synthetase N-terminal" evidence="8">
    <location>
        <begin position="34"/>
        <end position="90"/>
    </location>
</feature>
<dbReference type="PANTHER" id="PTHR24095:SF14">
    <property type="entry name" value="ACETYL-COENZYME A SYNTHETASE 1"/>
    <property type="match status" value="1"/>
</dbReference>
<dbReference type="InterPro" id="IPR032387">
    <property type="entry name" value="ACAS_N"/>
</dbReference>
<dbReference type="InterPro" id="IPR045851">
    <property type="entry name" value="AMP-bd_C_sf"/>
</dbReference>
<keyword evidence="4 5" id="KW-0067">ATP-binding</keyword>
<dbReference type="Proteomes" id="UP000439903">
    <property type="component" value="Unassembled WGS sequence"/>
</dbReference>
<dbReference type="InterPro" id="IPR020845">
    <property type="entry name" value="AMP-binding_CS"/>
</dbReference>
<organism evidence="9 10">
    <name type="scientific">Gigaspora margarita</name>
    <dbReference type="NCBI Taxonomy" id="4874"/>
    <lineage>
        <taxon>Eukaryota</taxon>
        <taxon>Fungi</taxon>
        <taxon>Fungi incertae sedis</taxon>
        <taxon>Mucoromycota</taxon>
        <taxon>Glomeromycotina</taxon>
        <taxon>Glomeromycetes</taxon>
        <taxon>Diversisporales</taxon>
        <taxon>Gigasporaceae</taxon>
        <taxon>Gigaspora</taxon>
    </lineage>
</organism>
<dbReference type="EC" id="6.2.1.1" evidence="5"/>
<proteinExistence type="inferred from homology"/>
<dbReference type="GO" id="GO:0005829">
    <property type="term" value="C:cytosol"/>
    <property type="evidence" value="ECO:0007669"/>
    <property type="project" value="TreeGrafter"/>
</dbReference>
<dbReference type="GO" id="GO:0003987">
    <property type="term" value="F:acetate-CoA ligase activity"/>
    <property type="evidence" value="ECO:0007669"/>
    <property type="project" value="UniProtKB-UniRule"/>
</dbReference>
<dbReference type="CDD" id="cd05966">
    <property type="entry name" value="ACS"/>
    <property type="match status" value="1"/>
</dbReference>